<proteinExistence type="predicted"/>
<dbReference type="PROSITE" id="PS50801">
    <property type="entry name" value="STAS"/>
    <property type="match status" value="1"/>
</dbReference>
<dbReference type="PANTHER" id="PTHR33495">
    <property type="entry name" value="ANTI-SIGMA FACTOR ANTAGONIST TM_1081-RELATED-RELATED"/>
    <property type="match status" value="1"/>
</dbReference>
<dbReference type="RefSeq" id="WP_378250969.1">
    <property type="nucleotide sequence ID" value="NZ_JBHSKF010000021.1"/>
</dbReference>
<reference evidence="3" key="1">
    <citation type="journal article" date="2019" name="Int. J. Syst. Evol. Microbiol.">
        <title>The Global Catalogue of Microorganisms (GCM) 10K type strain sequencing project: providing services to taxonomists for standard genome sequencing and annotation.</title>
        <authorList>
            <consortium name="The Broad Institute Genomics Platform"/>
            <consortium name="The Broad Institute Genome Sequencing Center for Infectious Disease"/>
            <person name="Wu L."/>
            <person name="Ma J."/>
        </authorList>
    </citation>
    <scope>NUCLEOTIDE SEQUENCE [LARGE SCALE GENOMIC DNA]</scope>
    <source>
        <strain evidence="3">CCUG 59778</strain>
    </source>
</reference>
<accession>A0ABW0EWG5</accession>
<dbReference type="Proteomes" id="UP001596157">
    <property type="component" value="Unassembled WGS sequence"/>
</dbReference>
<feature type="domain" description="STAS" evidence="1">
    <location>
        <begin position="26"/>
        <end position="128"/>
    </location>
</feature>
<dbReference type="SUPFAM" id="SSF52091">
    <property type="entry name" value="SpoIIaa-like"/>
    <property type="match status" value="1"/>
</dbReference>
<gene>
    <name evidence="2" type="ORF">ACFPM7_28740</name>
</gene>
<dbReference type="PANTHER" id="PTHR33495:SF2">
    <property type="entry name" value="ANTI-SIGMA FACTOR ANTAGONIST TM_1081-RELATED"/>
    <property type="match status" value="1"/>
</dbReference>
<dbReference type="InterPro" id="IPR036513">
    <property type="entry name" value="STAS_dom_sf"/>
</dbReference>
<evidence type="ECO:0000313" key="3">
    <source>
        <dbReference type="Proteomes" id="UP001596157"/>
    </source>
</evidence>
<comment type="caution">
    <text evidence="2">The sequence shown here is derived from an EMBL/GenBank/DDBJ whole genome shotgun (WGS) entry which is preliminary data.</text>
</comment>
<protein>
    <submittedName>
        <fullName evidence="2">STAS domain-containing protein</fullName>
    </submittedName>
</protein>
<dbReference type="CDD" id="cd07043">
    <property type="entry name" value="STAS_anti-anti-sigma_factors"/>
    <property type="match status" value="1"/>
</dbReference>
<dbReference type="Gene3D" id="3.30.750.24">
    <property type="entry name" value="STAS domain"/>
    <property type="match status" value="1"/>
</dbReference>
<keyword evidence="3" id="KW-1185">Reference proteome</keyword>
<dbReference type="Pfam" id="PF01740">
    <property type="entry name" value="STAS"/>
    <property type="match status" value="1"/>
</dbReference>
<evidence type="ECO:0000313" key="2">
    <source>
        <dbReference type="EMBL" id="MFC5291056.1"/>
    </source>
</evidence>
<evidence type="ECO:0000259" key="1">
    <source>
        <dbReference type="PROSITE" id="PS50801"/>
    </source>
</evidence>
<name>A0ABW0EWG5_9PSEU</name>
<dbReference type="InterPro" id="IPR002645">
    <property type="entry name" value="STAS_dom"/>
</dbReference>
<dbReference type="EMBL" id="JBHSKF010000021">
    <property type="protein sequence ID" value="MFC5291056.1"/>
    <property type="molecule type" value="Genomic_DNA"/>
</dbReference>
<organism evidence="2 3">
    <name type="scientific">Actinokineospora guangxiensis</name>
    <dbReference type="NCBI Taxonomy" id="1490288"/>
    <lineage>
        <taxon>Bacteria</taxon>
        <taxon>Bacillati</taxon>
        <taxon>Actinomycetota</taxon>
        <taxon>Actinomycetes</taxon>
        <taxon>Pseudonocardiales</taxon>
        <taxon>Pseudonocardiaceae</taxon>
        <taxon>Actinokineospora</taxon>
    </lineage>
</organism>
<sequence length="128" mass="12983">MPTADQQPRPGATRVLVEHVAERAAVVAVVGGEIDASNAARLATGIVAAVDVAFAESARHLVVDMSAVGFCGSAGLGALVNGRRYAGGRGFDLVIVAAEHSPVRHVLTLTDLASAFTVHASLDQALAS</sequence>